<dbReference type="Pfam" id="PF04860">
    <property type="entry name" value="Phage_portal"/>
    <property type="match status" value="1"/>
</dbReference>
<evidence type="ECO:0000313" key="2">
    <source>
        <dbReference type="EMBL" id="SET43225.1"/>
    </source>
</evidence>
<evidence type="ECO:0000313" key="3">
    <source>
        <dbReference type="Proteomes" id="UP000199361"/>
    </source>
</evidence>
<dbReference type="InterPro" id="IPR006944">
    <property type="entry name" value="Phage/GTA_portal"/>
</dbReference>
<dbReference type="AlphaFoldDB" id="A0A1I0ED94"/>
<organism evidence="2 3">
    <name type="scientific">Nonomuraea wenchangensis</name>
    <dbReference type="NCBI Taxonomy" id="568860"/>
    <lineage>
        <taxon>Bacteria</taxon>
        <taxon>Bacillati</taxon>
        <taxon>Actinomycetota</taxon>
        <taxon>Actinomycetes</taxon>
        <taxon>Streptosporangiales</taxon>
        <taxon>Streptosporangiaceae</taxon>
        <taxon>Nonomuraea</taxon>
    </lineage>
</organism>
<evidence type="ECO:0000256" key="1">
    <source>
        <dbReference type="SAM" id="MobiDB-lite"/>
    </source>
</evidence>
<sequence>MNLLQRALSGIRRDEKRYSFSDWVADKQLGLNASPFYGWSYSANVEEVENSFVGYINGVYKANGVIFSSIEARKLLFTEARFQFQRLQNGTPGELFGTHELDILENPWPNGTTGDLLARMEQDVSLAGNFYAVREGKRLRRLRPDWVYIVLTSAPDEAVKSDIAGYQYRPGGLNSNAEAKTYLPNEVVHWAPIPDPDAQYRGMSWITPVIREVISDKAATLHKSKFYENAATPNMVVSFKETVTEDQFEQYMEELAAAHQGATNAYKTMYLAGGADVRVVGSDFAQMDFKAVQGAGETRIAAAARVPAIIVGLSEGLAAATYSNYGQARRAFGDHWARPQWRSACAALSTVINVPRGCRLWYDDRDIAFLRDDQMDIAKIAAMNAQSIRSLVEAGYEPDAVAQAIVSDDLSILIGNHTGVFSVQLQPAVDPDADPTDVDPEPPDPDLMPDDGDDPVSAKEGN</sequence>
<dbReference type="OrthoDB" id="3321096at2"/>
<dbReference type="EMBL" id="FOHX01000003">
    <property type="protein sequence ID" value="SET43225.1"/>
    <property type="molecule type" value="Genomic_DNA"/>
</dbReference>
<dbReference type="STRING" id="568860.SAMN05421811_1035"/>
<dbReference type="Proteomes" id="UP000199361">
    <property type="component" value="Unassembled WGS sequence"/>
</dbReference>
<reference evidence="2 3" key="1">
    <citation type="submission" date="2016-10" db="EMBL/GenBank/DDBJ databases">
        <authorList>
            <person name="de Groot N.N."/>
        </authorList>
    </citation>
    <scope>NUCLEOTIDE SEQUENCE [LARGE SCALE GENOMIC DNA]</scope>
    <source>
        <strain evidence="2 3">CGMCC 4.5598</strain>
    </source>
</reference>
<name>A0A1I0ED94_9ACTN</name>
<keyword evidence="3" id="KW-1185">Reference proteome</keyword>
<protein>
    <submittedName>
        <fullName evidence="2">Phage portal protein</fullName>
    </submittedName>
</protein>
<gene>
    <name evidence="2" type="ORF">SAMN05421811_1035</name>
</gene>
<accession>A0A1I0ED94</accession>
<proteinExistence type="predicted"/>
<feature type="region of interest" description="Disordered" evidence="1">
    <location>
        <begin position="427"/>
        <end position="462"/>
    </location>
</feature>
<feature type="compositionally biased region" description="Acidic residues" evidence="1">
    <location>
        <begin position="431"/>
        <end position="454"/>
    </location>
</feature>
<dbReference type="RefSeq" id="WP_091079002.1">
    <property type="nucleotide sequence ID" value="NZ_FOHX01000003.1"/>
</dbReference>